<evidence type="ECO:0000256" key="12">
    <source>
        <dbReference type="ARBA" id="ARBA00023228"/>
    </source>
</evidence>
<evidence type="ECO:0000256" key="3">
    <source>
        <dbReference type="ARBA" id="ARBA00010102"/>
    </source>
</evidence>
<feature type="repeat" description="WD" evidence="14">
    <location>
        <begin position="64"/>
        <end position="98"/>
    </location>
</feature>
<reference evidence="15 16" key="1">
    <citation type="submission" date="2022-01" db="EMBL/GenBank/DDBJ databases">
        <title>A chromosomal length assembly of Cordylochernes scorpioides.</title>
        <authorList>
            <person name="Zeh D."/>
            <person name="Zeh J."/>
        </authorList>
    </citation>
    <scope>NUCLEOTIDE SEQUENCE [LARGE SCALE GENOMIC DNA]</scope>
    <source>
        <strain evidence="15">IN4F17</strain>
        <tissue evidence="15">Whole Body</tissue>
    </source>
</reference>
<protein>
    <recommendedName>
        <fullName evidence="4">Protein SEC13 homolog</fullName>
    </recommendedName>
</protein>
<dbReference type="SMART" id="SM00320">
    <property type="entry name" value="WD40"/>
    <property type="match status" value="6"/>
</dbReference>
<keyword evidence="16" id="KW-1185">Reference proteome</keyword>
<evidence type="ECO:0000256" key="2">
    <source>
        <dbReference type="ARBA" id="ARBA00004567"/>
    </source>
</evidence>
<evidence type="ECO:0000256" key="10">
    <source>
        <dbReference type="ARBA" id="ARBA00023010"/>
    </source>
</evidence>
<evidence type="ECO:0000256" key="11">
    <source>
        <dbReference type="ARBA" id="ARBA00023132"/>
    </source>
</evidence>
<dbReference type="EMBL" id="CP092866">
    <property type="protein sequence ID" value="UYV66168.1"/>
    <property type="molecule type" value="Genomic_DNA"/>
</dbReference>
<comment type="subcellular location">
    <subcellularLocation>
        <location evidence="1">Lysosome</location>
    </subcellularLocation>
    <subcellularLocation>
        <location evidence="2">Nucleus</location>
        <location evidence="2">Nuclear pore complex</location>
    </subcellularLocation>
</comment>
<keyword evidence="11" id="KW-0906">Nuclear pore complex</keyword>
<dbReference type="PANTHER" id="PTHR11024:SF2">
    <property type="entry name" value="PROTEIN SEC13 HOMOLOG"/>
    <property type="match status" value="1"/>
</dbReference>
<keyword evidence="8" id="KW-0509">mRNA transport</keyword>
<evidence type="ECO:0000313" key="16">
    <source>
        <dbReference type="Proteomes" id="UP001235939"/>
    </source>
</evidence>
<gene>
    <name evidence="15" type="ORF">LAZ67_4000538</name>
</gene>
<sequence>MPAGDREEWFQVSLVQTVDTSHDDMIHDAQLDYYGTMLATCSSDRSVKVFDIHSTGVQKLIADLKGHEGPVWQVAWGPPMYGKILASCSYDRKVILWKDTEAGWSKIYEYSNHESSVNSLSWAPYNFGQMLACASSDGAVSIIQCSGEDNNWTAKKINNAHTIGCNAVSWAPAIPPNSLLEGSAPQTMVKRIVTGGCDNLVKIWKYLDKQKTNTVCMLSEECGCREEAEEWEEEHRLEAHNDWVRDVAWCPSLGLTHSLVASCSEDRRVIIWRTTGPEGSWDHSELPLFDDVVWHVSWSNAGNILAVSGGDNKWIQHGVWSATGVLIGVCVQVSLWKESLDGTWVCISDVKKGSGNITANSMERNL</sequence>
<dbReference type="InterPro" id="IPR015943">
    <property type="entry name" value="WD40/YVTN_repeat-like_dom_sf"/>
</dbReference>
<dbReference type="InterPro" id="IPR037363">
    <property type="entry name" value="Sec13/Seh1_fam"/>
</dbReference>
<accession>A0ABY6KBL7</accession>
<keyword evidence="9" id="KW-0653">Protein transport</keyword>
<evidence type="ECO:0000256" key="14">
    <source>
        <dbReference type="PROSITE-ProRule" id="PRU00221"/>
    </source>
</evidence>
<evidence type="ECO:0000313" key="15">
    <source>
        <dbReference type="EMBL" id="UYV66168.1"/>
    </source>
</evidence>
<proteinExistence type="inferred from homology"/>
<keyword evidence="7" id="KW-0677">Repeat</keyword>
<keyword evidence="6 14" id="KW-0853">WD repeat</keyword>
<dbReference type="InterPro" id="IPR001680">
    <property type="entry name" value="WD40_rpt"/>
</dbReference>
<evidence type="ECO:0000256" key="5">
    <source>
        <dbReference type="ARBA" id="ARBA00022448"/>
    </source>
</evidence>
<evidence type="ECO:0000256" key="8">
    <source>
        <dbReference type="ARBA" id="ARBA00022816"/>
    </source>
</evidence>
<keyword evidence="10" id="KW-0811">Translocation</keyword>
<name>A0ABY6KBL7_9ARAC</name>
<evidence type="ECO:0000256" key="6">
    <source>
        <dbReference type="ARBA" id="ARBA00022574"/>
    </source>
</evidence>
<feature type="repeat" description="WD" evidence="14">
    <location>
        <begin position="237"/>
        <end position="272"/>
    </location>
</feature>
<keyword evidence="5" id="KW-0813">Transport</keyword>
<dbReference type="Gene3D" id="2.130.10.10">
    <property type="entry name" value="YVTN repeat-like/Quinoprotein amine dehydrogenase"/>
    <property type="match status" value="1"/>
</dbReference>
<keyword evidence="12" id="KW-0458">Lysosome</keyword>
<evidence type="ECO:0000256" key="4">
    <source>
        <dbReference type="ARBA" id="ARBA00019195"/>
    </source>
</evidence>
<evidence type="ECO:0000256" key="7">
    <source>
        <dbReference type="ARBA" id="ARBA00022737"/>
    </source>
</evidence>
<dbReference type="Proteomes" id="UP001235939">
    <property type="component" value="Chromosome 04"/>
</dbReference>
<dbReference type="PROSITE" id="PS50082">
    <property type="entry name" value="WD_REPEATS_2"/>
    <property type="match status" value="2"/>
</dbReference>
<evidence type="ECO:0000256" key="9">
    <source>
        <dbReference type="ARBA" id="ARBA00022927"/>
    </source>
</evidence>
<organism evidence="15 16">
    <name type="scientific">Cordylochernes scorpioides</name>
    <dbReference type="NCBI Taxonomy" id="51811"/>
    <lineage>
        <taxon>Eukaryota</taxon>
        <taxon>Metazoa</taxon>
        <taxon>Ecdysozoa</taxon>
        <taxon>Arthropoda</taxon>
        <taxon>Chelicerata</taxon>
        <taxon>Arachnida</taxon>
        <taxon>Pseudoscorpiones</taxon>
        <taxon>Cheliferoidea</taxon>
        <taxon>Chernetidae</taxon>
        <taxon>Cordylochernes</taxon>
    </lineage>
</organism>
<dbReference type="PROSITE" id="PS50294">
    <property type="entry name" value="WD_REPEATS_REGION"/>
    <property type="match status" value="1"/>
</dbReference>
<dbReference type="InterPro" id="IPR036322">
    <property type="entry name" value="WD40_repeat_dom_sf"/>
</dbReference>
<dbReference type="Pfam" id="PF00400">
    <property type="entry name" value="WD40"/>
    <property type="match status" value="4"/>
</dbReference>
<evidence type="ECO:0000256" key="1">
    <source>
        <dbReference type="ARBA" id="ARBA00004371"/>
    </source>
</evidence>
<dbReference type="PANTHER" id="PTHR11024">
    <property type="entry name" value="NUCLEAR PORE COMPLEX PROTEIN SEC13 / SEH1 FAMILY MEMBER"/>
    <property type="match status" value="1"/>
</dbReference>
<keyword evidence="13" id="KW-0539">Nucleus</keyword>
<dbReference type="SUPFAM" id="SSF50978">
    <property type="entry name" value="WD40 repeat-like"/>
    <property type="match status" value="1"/>
</dbReference>
<evidence type="ECO:0000256" key="13">
    <source>
        <dbReference type="ARBA" id="ARBA00023242"/>
    </source>
</evidence>
<comment type="similarity">
    <text evidence="3">Belongs to the WD repeat SEC13 family.</text>
</comment>